<feature type="transmembrane region" description="Helical" evidence="1">
    <location>
        <begin position="198"/>
        <end position="218"/>
    </location>
</feature>
<dbReference type="GO" id="GO:0016020">
    <property type="term" value="C:membrane"/>
    <property type="evidence" value="ECO:0007669"/>
    <property type="project" value="TreeGrafter"/>
</dbReference>
<feature type="transmembrane region" description="Helical" evidence="1">
    <location>
        <begin position="311"/>
        <end position="329"/>
    </location>
</feature>
<feature type="transmembrane region" description="Helical" evidence="1">
    <location>
        <begin position="287"/>
        <end position="305"/>
    </location>
</feature>
<keyword evidence="1" id="KW-0472">Membrane</keyword>
<sequence>MVRVLLAVAVLLSHLSMANYKVLSGGLAVQSFFIISGFYMALVLDEKYRDVGLFYSNRLLRLFPTYLAMLALGIVAIFIGANPMTSPELVERIAQNSMSAVVLGVENFVMVGQDLLFWFTIDANGALIFDPYAELDENTVIGWQGLAVPQAWSLSTELMFYAVAPFLARLNWRWIVALAACSIALRLAGHLLDVDYMLWQGRFFPTMLFMFLLGMLAYRALPLAARLPKVIGWLALGVLITYCAVYTFLPMEPLISRWVTYAVVALTIPWIFNAFKDNALDRWIGDLSYPVYLSQLLVVGAVLIYEPPFPVLTAFAATFAISILVLVFIEHPVDRWRQARLSRSTRDHA</sequence>
<evidence type="ECO:0000259" key="2">
    <source>
        <dbReference type="Pfam" id="PF01757"/>
    </source>
</evidence>
<keyword evidence="4" id="KW-1185">Reference proteome</keyword>
<dbReference type="Proteomes" id="UP000092498">
    <property type="component" value="Chromosome"/>
</dbReference>
<feature type="transmembrane region" description="Helical" evidence="1">
    <location>
        <begin position="255"/>
        <end position="275"/>
    </location>
</feature>
<feature type="transmembrane region" description="Helical" evidence="1">
    <location>
        <begin position="230"/>
        <end position="249"/>
    </location>
</feature>
<evidence type="ECO:0000313" key="4">
    <source>
        <dbReference type="Proteomes" id="UP000092498"/>
    </source>
</evidence>
<feature type="transmembrane region" description="Helical" evidence="1">
    <location>
        <begin position="175"/>
        <end position="192"/>
    </location>
</feature>
<dbReference type="PANTHER" id="PTHR23028:SF53">
    <property type="entry name" value="ACYL_TRANSF_3 DOMAIN-CONTAINING PROTEIN"/>
    <property type="match status" value="1"/>
</dbReference>
<dbReference type="PANTHER" id="PTHR23028">
    <property type="entry name" value="ACETYLTRANSFERASE"/>
    <property type="match status" value="1"/>
</dbReference>
<organism evidence="3 4">
    <name type="scientific">Candidatus Viadribacter manganicus</name>
    <dbReference type="NCBI Taxonomy" id="1759059"/>
    <lineage>
        <taxon>Bacteria</taxon>
        <taxon>Pseudomonadati</taxon>
        <taxon>Pseudomonadota</taxon>
        <taxon>Alphaproteobacteria</taxon>
        <taxon>Hyphomonadales</taxon>
        <taxon>Hyphomonadaceae</taxon>
        <taxon>Candidatus Viadribacter</taxon>
    </lineage>
</organism>
<evidence type="ECO:0000256" key="1">
    <source>
        <dbReference type="SAM" id="Phobius"/>
    </source>
</evidence>
<dbReference type="InterPro" id="IPR050879">
    <property type="entry name" value="Acyltransferase_3"/>
</dbReference>
<feature type="domain" description="Acyltransferase 3" evidence="2">
    <location>
        <begin position="2"/>
        <end position="325"/>
    </location>
</feature>
<dbReference type="EMBL" id="CP013244">
    <property type="protein sequence ID" value="ANP45877.1"/>
    <property type="molecule type" value="Genomic_DNA"/>
</dbReference>
<proteinExistence type="predicted"/>
<feature type="transmembrane region" description="Helical" evidence="1">
    <location>
        <begin position="65"/>
        <end position="81"/>
    </location>
</feature>
<dbReference type="STRING" id="1759059.ATE48_08055"/>
<dbReference type="RefSeq" id="WP_066769927.1">
    <property type="nucleotide sequence ID" value="NZ_CP013244.1"/>
</dbReference>
<dbReference type="Pfam" id="PF01757">
    <property type="entry name" value="Acyl_transf_3"/>
    <property type="match status" value="1"/>
</dbReference>
<dbReference type="InterPro" id="IPR002656">
    <property type="entry name" value="Acyl_transf_3_dom"/>
</dbReference>
<evidence type="ECO:0000313" key="3">
    <source>
        <dbReference type="EMBL" id="ANP45877.1"/>
    </source>
</evidence>
<dbReference type="KEGG" id="cbot:ATE48_08055"/>
<keyword evidence="1" id="KW-0812">Transmembrane</keyword>
<feature type="transmembrane region" description="Helical" evidence="1">
    <location>
        <begin position="28"/>
        <end position="44"/>
    </location>
</feature>
<protein>
    <recommendedName>
        <fullName evidence="2">Acyltransferase 3 domain-containing protein</fullName>
    </recommendedName>
</protein>
<accession>A0A1B1AH50</accession>
<dbReference type="InParanoid" id="A0A1B1AH50"/>
<keyword evidence="1" id="KW-1133">Transmembrane helix</keyword>
<dbReference type="AlphaFoldDB" id="A0A1B1AH50"/>
<reference evidence="3 4" key="1">
    <citation type="submission" date="2015-11" db="EMBL/GenBank/DDBJ databases">
        <title>Whole-Genome Sequence of Candidatus Oderbacter manganicum from the National Park Lower Oder Valley, Germany.</title>
        <authorList>
            <person name="Braun B."/>
            <person name="Liere K."/>
            <person name="Szewzyk U."/>
        </authorList>
    </citation>
    <scope>NUCLEOTIDE SEQUENCE [LARGE SCALE GENOMIC DNA]</scope>
    <source>
        <strain evidence="3 4">OTSz_A_272</strain>
    </source>
</reference>
<gene>
    <name evidence="3" type="ORF">ATE48_08055</name>
</gene>
<name>A0A1B1AH50_9PROT</name>
<dbReference type="GO" id="GO:0016747">
    <property type="term" value="F:acyltransferase activity, transferring groups other than amino-acyl groups"/>
    <property type="evidence" value="ECO:0007669"/>
    <property type="project" value="InterPro"/>
</dbReference>
<feature type="transmembrane region" description="Helical" evidence="1">
    <location>
        <begin position="151"/>
        <end position="168"/>
    </location>
</feature>
<dbReference type="GO" id="GO:0000271">
    <property type="term" value="P:polysaccharide biosynthetic process"/>
    <property type="evidence" value="ECO:0007669"/>
    <property type="project" value="TreeGrafter"/>
</dbReference>